<dbReference type="Proteomes" id="UP001602287">
    <property type="component" value="Unassembled WGS sequence"/>
</dbReference>
<name>A0ABW6VRE9_9ACTN</name>
<dbReference type="Pfam" id="PF13560">
    <property type="entry name" value="HTH_31"/>
    <property type="match status" value="1"/>
</dbReference>
<dbReference type="SMART" id="SM00530">
    <property type="entry name" value="HTH_XRE"/>
    <property type="match status" value="1"/>
</dbReference>
<evidence type="ECO:0000313" key="4">
    <source>
        <dbReference type="EMBL" id="MFF5200085.1"/>
    </source>
</evidence>
<reference evidence="4 5" key="1">
    <citation type="submission" date="2024-10" db="EMBL/GenBank/DDBJ databases">
        <title>The Natural Products Discovery Center: Release of the First 8490 Sequenced Strains for Exploring Actinobacteria Biosynthetic Diversity.</title>
        <authorList>
            <person name="Kalkreuter E."/>
            <person name="Kautsar S.A."/>
            <person name="Yang D."/>
            <person name="Bader C.D."/>
            <person name="Teijaro C.N."/>
            <person name="Fluegel L."/>
            <person name="Davis C.M."/>
            <person name="Simpson J.R."/>
            <person name="Lauterbach L."/>
            <person name="Steele A.D."/>
            <person name="Gui C."/>
            <person name="Meng S."/>
            <person name="Li G."/>
            <person name="Viehrig K."/>
            <person name="Ye F."/>
            <person name="Su P."/>
            <person name="Kiefer A.F."/>
            <person name="Nichols A."/>
            <person name="Cepeda A.J."/>
            <person name="Yan W."/>
            <person name="Fan B."/>
            <person name="Jiang Y."/>
            <person name="Adhikari A."/>
            <person name="Zheng C.-J."/>
            <person name="Schuster L."/>
            <person name="Cowan T.M."/>
            <person name="Smanski M.J."/>
            <person name="Chevrette M.G."/>
            <person name="De Carvalho L.P.S."/>
            <person name="Shen B."/>
        </authorList>
    </citation>
    <scope>NUCLEOTIDE SEQUENCE [LARGE SCALE GENOMIC DNA]</scope>
    <source>
        <strain evidence="4 5">NPDC000140</strain>
    </source>
</reference>
<evidence type="ECO:0000259" key="3">
    <source>
        <dbReference type="PROSITE" id="PS50943"/>
    </source>
</evidence>
<feature type="compositionally biased region" description="Basic residues" evidence="1">
    <location>
        <begin position="1"/>
        <end position="10"/>
    </location>
</feature>
<keyword evidence="2" id="KW-0812">Transmembrane</keyword>
<dbReference type="InterPro" id="IPR010982">
    <property type="entry name" value="Lambda_DNA-bd_dom_sf"/>
</dbReference>
<dbReference type="EMBL" id="JBIAZM010000003">
    <property type="protein sequence ID" value="MFF5200085.1"/>
    <property type="molecule type" value="Genomic_DNA"/>
</dbReference>
<keyword evidence="2" id="KW-1133">Transmembrane helix</keyword>
<accession>A0ABW6VRE9</accession>
<evidence type="ECO:0000313" key="5">
    <source>
        <dbReference type="Proteomes" id="UP001602287"/>
    </source>
</evidence>
<evidence type="ECO:0000256" key="1">
    <source>
        <dbReference type="SAM" id="MobiDB-lite"/>
    </source>
</evidence>
<dbReference type="PROSITE" id="PS50943">
    <property type="entry name" value="HTH_CROC1"/>
    <property type="match status" value="1"/>
</dbReference>
<keyword evidence="5" id="KW-1185">Reference proteome</keyword>
<proteinExistence type="predicted"/>
<feature type="region of interest" description="Disordered" evidence="1">
    <location>
        <begin position="1"/>
        <end position="34"/>
    </location>
</feature>
<organism evidence="4 5">
    <name type="scientific">Micromonospora parva</name>
    <dbReference type="NCBI Taxonomy" id="1464048"/>
    <lineage>
        <taxon>Bacteria</taxon>
        <taxon>Bacillati</taxon>
        <taxon>Actinomycetota</taxon>
        <taxon>Actinomycetes</taxon>
        <taxon>Micromonosporales</taxon>
        <taxon>Micromonosporaceae</taxon>
        <taxon>Micromonospora</taxon>
    </lineage>
</organism>
<dbReference type="Gene3D" id="1.10.260.40">
    <property type="entry name" value="lambda repressor-like DNA-binding domains"/>
    <property type="match status" value="1"/>
</dbReference>
<dbReference type="RefSeq" id="WP_387219578.1">
    <property type="nucleotide sequence ID" value="NZ_JBIAZM010000003.1"/>
</dbReference>
<feature type="transmembrane region" description="Helical" evidence="2">
    <location>
        <begin position="182"/>
        <end position="201"/>
    </location>
</feature>
<feature type="region of interest" description="Disordered" evidence="1">
    <location>
        <begin position="114"/>
        <end position="177"/>
    </location>
</feature>
<gene>
    <name evidence="4" type="ORF">ACFY3B_10820</name>
</gene>
<feature type="domain" description="HTH cro/C1-type" evidence="3">
    <location>
        <begin position="41"/>
        <end position="96"/>
    </location>
</feature>
<comment type="caution">
    <text evidence="4">The sequence shown here is derived from an EMBL/GenBank/DDBJ whole genome shotgun (WGS) entry which is preliminary data.</text>
</comment>
<dbReference type="SUPFAM" id="SSF47413">
    <property type="entry name" value="lambda repressor-like DNA-binding domains"/>
    <property type="match status" value="1"/>
</dbReference>
<sequence length="450" mass="46379">MSPVLRHPRSRALPGQGSGMARHERPVDPTAGPLSSFAHELRKLRVEAGNPTYRRLAEVAGYSASTLSAAASGIRQPSLDVLLAYVGACGGDTAQWRQRWLELDEELRPASLASAPADPARAETPDPTPAEPLATPLAESPSTVTAGDSPAPATDEPTDGAAGPAHDRPASPPRHRKLRRRLALAAVAVAGLAGTAAVVPMTQLKWPASGATAAAGTTTTTACPATTTDAAFTAVTYGGGVHVRSEPRRDQGILYTIPPGCVVGLTGYCLGERITDSTSQTPDIRWFSLADGGLIASGVVHGNPPTGLEPSRCTGDRPGPTAIALAIAPDLTGPGGWRLSATGTHLEIVGFAAYYADDPALPAERRWHQIGLTGMAAPPFDLVWKLDRPSVQPGPTAEIPVAAVACLGGGAPTDVLDVRAARPDGSSTAEALPLAADQRLAARRTACLYP</sequence>
<evidence type="ECO:0000256" key="2">
    <source>
        <dbReference type="SAM" id="Phobius"/>
    </source>
</evidence>
<keyword evidence="2" id="KW-0472">Membrane</keyword>
<dbReference type="InterPro" id="IPR001387">
    <property type="entry name" value="Cro/C1-type_HTH"/>
</dbReference>
<protein>
    <submittedName>
        <fullName evidence="4">Helix-turn-helix domain-containing protein</fullName>
    </submittedName>
</protein>